<comment type="similarity">
    <text evidence="9">Belongs to the bacterial CoaD family.</text>
</comment>
<keyword evidence="12" id="KW-1185">Reference proteome</keyword>
<proteinExistence type="inferred from homology"/>
<accession>A0ABV1MSG8</accession>
<comment type="subcellular location">
    <subcellularLocation>
        <location evidence="9">Cytoplasm</location>
    </subcellularLocation>
</comment>
<comment type="subunit">
    <text evidence="9">Homohexamer.</text>
</comment>
<dbReference type="EC" id="2.7.7.3" evidence="9"/>
<feature type="binding site" evidence="9">
    <location>
        <position position="19"/>
    </location>
    <ligand>
        <name>substrate</name>
    </ligand>
</feature>
<feature type="domain" description="Cytidyltransferase-like" evidence="10">
    <location>
        <begin position="16"/>
        <end position="143"/>
    </location>
</feature>
<dbReference type="EMBL" id="JBEGDG010000003">
    <property type="protein sequence ID" value="MEQ6354198.1"/>
    <property type="molecule type" value="Genomic_DNA"/>
</dbReference>
<keyword evidence="5 9" id="KW-0067">ATP-binding</keyword>
<evidence type="ECO:0000259" key="10">
    <source>
        <dbReference type="Pfam" id="PF01467"/>
    </source>
</evidence>
<keyword evidence="4 9" id="KW-0547">Nucleotide-binding</keyword>
<evidence type="ECO:0000256" key="3">
    <source>
        <dbReference type="ARBA" id="ARBA00022695"/>
    </source>
</evidence>
<dbReference type="GO" id="GO:0004595">
    <property type="term" value="F:pantetheine-phosphate adenylyltransferase activity"/>
    <property type="evidence" value="ECO:0007669"/>
    <property type="project" value="UniProtKB-EC"/>
</dbReference>
<feature type="binding site" evidence="9">
    <location>
        <position position="97"/>
    </location>
    <ligand>
        <name>substrate</name>
    </ligand>
</feature>
<evidence type="ECO:0000256" key="8">
    <source>
        <dbReference type="ARBA" id="ARBA00029346"/>
    </source>
</evidence>
<dbReference type="PANTHER" id="PTHR21342:SF1">
    <property type="entry name" value="PHOSPHOPANTETHEINE ADENYLYLTRANSFERASE"/>
    <property type="match status" value="1"/>
</dbReference>
<feature type="binding site" evidence="9">
    <location>
        <begin position="133"/>
        <end position="139"/>
    </location>
    <ligand>
        <name>ATP</name>
        <dbReference type="ChEBI" id="CHEBI:30616"/>
    </ligand>
</feature>
<feature type="binding site" evidence="9">
    <location>
        <begin position="98"/>
        <end position="100"/>
    </location>
    <ligand>
        <name>ATP</name>
        <dbReference type="ChEBI" id="CHEBI:30616"/>
    </ligand>
</feature>
<dbReference type="InterPro" id="IPR004821">
    <property type="entry name" value="Cyt_trans-like"/>
</dbReference>
<dbReference type="PANTHER" id="PTHR21342">
    <property type="entry name" value="PHOSPHOPANTETHEINE ADENYLYLTRANSFERASE"/>
    <property type="match status" value="1"/>
</dbReference>
<feature type="binding site" evidence="9">
    <location>
        <position position="83"/>
    </location>
    <ligand>
        <name>substrate</name>
    </ligand>
</feature>
<evidence type="ECO:0000256" key="4">
    <source>
        <dbReference type="ARBA" id="ARBA00022741"/>
    </source>
</evidence>
<comment type="catalytic activity">
    <reaction evidence="8 9">
        <text>(R)-4'-phosphopantetheine + ATP + H(+) = 3'-dephospho-CoA + diphosphate</text>
        <dbReference type="Rhea" id="RHEA:19801"/>
        <dbReference type="ChEBI" id="CHEBI:15378"/>
        <dbReference type="ChEBI" id="CHEBI:30616"/>
        <dbReference type="ChEBI" id="CHEBI:33019"/>
        <dbReference type="ChEBI" id="CHEBI:57328"/>
        <dbReference type="ChEBI" id="CHEBI:61723"/>
        <dbReference type="EC" id="2.7.7.3"/>
    </reaction>
</comment>
<dbReference type="NCBIfam" id="TIGR00125">
    <property type="entry name" value="cyt_tran_rel"/>
    <property type="match status" value="1"/>
</dbReference>
<dbReference type="PRINTS" id="PR01020">
    <property type="entry name" value="LPSBIOSNTHSS"/>
</dbReference>
<dbReference type="RefSeq" id="WP_349658939.1">
    <property type="nucleotide sequence ID" value="NZ_JBEGDG010000003.1"/>
</dbReference>
<feature type="binding site" evidence="9">
    <location>
        <position position="108"/>
    </location>
    <ligand>
        <name>ATP</name>
        <dbReference type="ChEBI" id="CHEBI:30616"/>
    </ligand>
</feature>
<evidence type="ECO:0000313" key="11">
    <source>
        <dbReference type="EMBL" id="MEQ6354198.1"/>
    </source>
</evidence>
<name>A0ABV1MSG8_9BACI</name>
<keyword evidence="2 9" id="KW-0808">Transferase</keyword>
<evidence type="ECO:0000256" key="6">
    <source>
        <dbReference type="ARBA" id="ARBA00022842"/>
    </source>
</evidence>
<keyword evidence="6 9" id="KW-0460">Magnesium</keyword>
<reference evidence="11 12" key="1">
    <citation type="submission" date="2024-06" db="EMBL/GenBank/DDBJ databases">
        <title>Lysinibacillus zambalefons sp. nov., a Novel Firmicute Isolated from the Poon Bato Zambales Hyperalkaline Spring.</title>
        <authorList>
            <person name="Aja J.A."/>
            <person name="Lazaro J.E.H."/>
            <person name="Llorin L.D."/>
            <person name="Lim K.R."/>
            <person name="Teodosio J."/>
            <person name="Dalisay D.S."/>
        </authorList>
    </citation>
    <scope>NUCLEOTIDE SEQUENCE [LARGE SCALE GENOMIC DNA]</scope>
    <source>
        <strain evidence="11 12">M3</strain>
    </source>
</reference>
<evidence type="ECO:0000256" key="2">
    <source>
        <dbReference type="ARBA" id="ARBA00022679"/>
    </source>
</evidence>
<sequence>MQKKEGNRLSEKIAVVPGSFDPVTYGHLDIIKRAADVFDTVYVAVLNNSSKQPLFSVEERMALMAEVTKTLPNVRIESSSGLLIDYAKEKKAKAIVRGLRAVSDFEYEMQITSMNRFLDKNIETFFIMTKNQYSFLSSSIVKEVAKYGSDVSELVPACVVEALKEKYSLNK</sequence>
<comment type="function">
    <text evidence="9">Reversibly transfers an adenylyl group from ATP to 4'-phosphopantetheine, yielding dephospho-CoA (dPCoA) and pyrophosphate.</text>
</comment>
<dbReference type="HAMAP" id="MF_00151">
    <property type="entry name" value="PPAT_bact"/>
    <property type="match status" value="1"/>
</dbReference>
<dbReference type="Gene3D" id="3.40.50.620">
    <property type="entry name" value="HUPs"/>
    <property type="match status" value="1"/>
</dbReference>
<dbReference type="SUPFAM" id="SSF52374">
    <property type="entry name" value="Nucleotidylyl transferase"/>
    <property type="match status" value="1"/>
</dbReference>
<evidence type="ECO:0000256" key="7">
    <source>
        <dbReference type="ARBA" id="ARBA00022993"/>
    </source>
</evidence>
<keyword evidence="1 9" id="KW-0963">Cytoplasm</keyword>
<dbReference type="CDD" id="cd02163">
    <property type="entry name" value="PPAT"/>
    <property type="match status" value="1"/>
</dbReference>
<feature type="binding site" evidence="9">
    <location>
        <position position="51"/>
    </location>
    <ligand>
        <name>substrate</name>
    </ligand>
</feature>
<dbReference type="Pfam" id="PF01467">
    <property type="entry name" value="CTP_transf_like"/>
    <property type="match status" value="1"/>
</dbReference>
<evidence type="ECO:0000256" key="5">
    <source>
        <dbReference type="ARBA" id="ARBA00022840"/>
    </source>
</evidence>
<comment type="cofactor">
    <cofactor evidence="9">
        <name>Mg(2+)</name>
        <dbReference type="ChEBI" id="CHEBI:18420"/>
    </cofactor>
</comment>
<keyword evidence="7 9" id="KW-0173">Coenzyme A biosynthesis</keyword>
<dbReference type="Proteomes" id="UP001478862">
    <property type="component" value="Unassembled WGS sequence"/>
</dbReference>
<feature type="site" description="Transition state stabilizer" evidence="9">
    <location>
        <position position="27"/>
    </location>
</feature>
<evidence type="ECO:0000256" key="1">
    <source>
        <dbReference type="ARBA" id="ARBA00022490"/>
    </source>
</evidence>
<evidence type="ECO:0000256" key="9">
    <source>
        <dbReference type="HAMAP-Rule" id="MF_00151"/>
    </source>
</evidence>
<feature type="binding site" evidence="9">
    <location>
        <position position="27"/>
    </location>
    <ligand>
        <name>ATP</name>
        <dbReference type="ChEBI" id="CHEBI:30616"/>
    </ligand>
</feature>
<dbReference type="NCBIfam" id="TIGR01510">
    <property type="entry name" value="coaD_prev_kdtB"/>
    <property type="match status" value="1"/>
</dbReference>
<comment type="pathway">
    <text evidence="9">Cofactor biosynthesis; coenzyme A biosynthesis; CoA from (R)-pantothenate: step 4/5.</text>
</comment>
<dbReference type="InterPro" id="IPR014729">
    <property type="entry name" value="Rossmann-like_a/b/a_fold"/>
</dbReference>
<keyword evidence="3 9" id="KW-0548">Nucleotidyltransferase</keyword>
<feature type="binding site" evidence="9">
    <location>
        <begin position="19"/>
        <end position="20"/>
    </location>
    <ligand>
        <name>ATP</name>
        <dbReference type="ChEBI" id="CHEBI:30616"/>
    </ligand>
</feature>
<protein>
    <recommendedName>
        <fullName evidence="9">Phosphopantetheine adenylyltransferase</fullName>
        <ecNumber evidence="9">2.7.7.3</ecNumber>
    </recommendedName>
    <alternativeName>
        <fullName evidence="9">Dephospho-CoA pyrophosphorylase</fullName>
    </alternativeName>
    <alternativeName>
        <fullName evidence="9">Pantetheine-phosphate adenylyltransferase</fullName>
        <shortName evidence="9">PPAT</shortName>
    </alternativeName>
</protein>
<gene>
    <name evidence="9 11" type="primary">coaD</name>
    <name evidence="11" type="ORF">ABNX05_06170</name>
</gene>
<comment type="caution">
    <text evidence="11">The sequence shown here is derived from an EMBL/GenBank/DDBJ whole genome shotgun (WGS) entry which is preliminary data.</text>
</comment>
<evidence type="ECO:0000313" key="12">
    <source>
        <dbReference type="Proteomes" id="UP001478862"/>
    </source>
</evidence>
<dbReference type="InterPro" id="IPR001980">
    <property type="entry name" value="PPAT"/>
</dbReference>
<organism evidence="11 12">
    <name type="scientific">Lysinibacillus zambalensis</name>
    <dbReference type="NCBI Taxonomy" id="3160866"/>
    <lineage>
        <taxon>Bacteria</taxon>
        <taxon>Bacillati</taxon>
        <taxon>Bacillota</taxon>
        <taxon>Bacilli</taxon>
        <taxon>Bacillales</taxon>
        <taxon>Bacillaceae</taxon>
        <taxon>Lysinibacillus</taxon>
    </lineage>
</organism>